<dbReference type="EMBL" id="HG001679">
    <property type="protein sequence ID" value="CDF34228.1"/>
    <property type="molecule type" value="Genomic_DNA"/>
</dbReference>
<keyword evidence="2" id="KW-1185">Reference proteome</keyword>
<reference evidence="2" key="1">
    <citation type="journal article" date="2013" name="Proc. Natl. Acad. Sci. U.S.A.">
        <title>Genome structure and metabolic features in the red seaweed Chondrus crispus shed light on evolution of the Archaeplastida.</title>
        <authorList>
            <person name="Collen J."/>
            <person name="Porcel B."/>
            <person name="Carre W."/>
            <person name="Ball S.G."/>
            <person name="Chaparro C."/>
            <person name="Tonon T."/>
            <person name="Barbeyron T."/>
            <person name="Michel G."/>
            <person name="Noel B."/>
            <person name="Valentin K."/>
            <person name="Elias M."/>
            <person name="Artiguenave F."/>
            <person name="Arun A."/>
            <person name="Aury J.M."/>
            <person name="Barbosa-Neto J.F."/>
            <person name="Bothwell J.H."/>
            <person name="Bouget F.Y."/>
            <person name="Brillet L."/>
            <person name="Cabello-Hurtado F."/>
            <person name="Capella-Gutierrez S."/>
            <person name="Charrier B."/>
            <person name="Cladiere L."/>
            <person name="Cock J.M."/>
            <person name="Coelho S.M."/>
            <person name="Colleoni C."/>
            <person name="Czjzek M."/>
            <person name="Da Silva C."/>
            <person name="Delage L."/>
            <person name="Denoeud F."/>
            <person name="Deschamps P."/>
            <person name="Dittami S.M."/>
            <person name="Gabaldon T."/>
            <person name="Gachon C.M."/>
            <person name="Groisillier A."/>
            <person name="Herve C."/>
            <person name="Jabbari K."/>
            <person name="Katinka M."/>
            <person name="Kloareg B."/>
            <person name="Kowalczyk N."/>
            <person name="Labadie K."/>
            <person name="Leblanc C."/>
            <person name="Lopez P.J."/>
            <person name="McLachlan D.H."/>
            <person name="Meslet-Cladiere L."/>
            <person name="Moustafa A."/>
            <person name="Nehr Z."/>
            <person name="Nyvall Collen P."/>
            <person name="Panaud O."/>
            <person name="Partensky F."/>
            <person name="Poulain J."/>
            <person name="Rensing S.A."/>
            <person name="Rousvoal S."/>
            <person name="Samson G."/>
            <person name="Symeonidi A."/>
            <person name="Weissenbach J."/>
            <person name="Zambounis A."/>
            <person name="Wincker P."/>
            <person name="Boyen C."/>
        </authorList>
    </citation>
    <scope>NUCLEOTIDE SEQUENCE [LARGE SCALE GENOMIC DNA]</scope>
    <source>
        <strain evidence="2">cv. Stackhouse</strain>
    </source>
</reference>
<dbReference type="Proteomes" id="UP000012073">
    <property type="component" value="Unassembled WGS sequence"/>
</dbReference>
<dbReference type="GeneID" id="17321779"/>
<dbReference type="RefSeq" id="XP_005714047.1">
    <property type="nucleotide sequence ID" value="XM_005713990.1"/>
</dbReference>
<evidence type="ECO:0000313" key="1">
    <source>
        <dbReference type="EMBL" id="CDF34228.1"/>
    </source>
</evidence>
<dbReference type="KEGG" id="ccp:CHC_T00002929001"/>
<name>R7Q8U8_CHOCR</name>
<evidence type="ECO:0000313" key="2">
    <source>
        <dbReference type="Proteomes" id="UP000012073"/>
    </source>
</evidence>
<dbReference type="AlphaFoldDB" id="R7Q8U8"/>
<dbReference type="Gramene" id="CDF34228">
    <property type="protein sequence ID" value="CDF34228"/>
    <property type="gene ID" value="CHC_T00002929001"/>
</dbReference>
<organism evidence="1 2">
    <name type="scientific">Chondrus crispus</name>
    <name type="common">Carrageen Irish moss</name>
    <name type="synonym">Polymorpha crispa</name>
    <dbReference type="NCBI Taxonomy" id="2769"/>
    <lineage>
        <taxon>Eukaryota</taxon>
        <taxon>Rhodophyta</taxon>
        <taxon>Florideophyceae</taxon>
        <taxon>Rhodymeniophycidae</taxon>
        <taxon>Gigartinales</taxon>
        <taxon>Gigartinaceae</taxon>
        <taxon>Chondrus</taxon>
    </lineage>
</organism>
<accession>R7Q8U8</accession>
<gene>
    <name evidence="1" type="ORF">CHC_T00002929001</name>
</gene>
<sequence>MQSFEGVCLSSCRCYRKRVATVLIQHDVTPETCPVQYRPNTVTGCLQYQGYCKKRRTNLESHDSRPAHEQLMETSRLHFVAAS</sequence>
<protein>
    <submittedName>
        <fullName evidence="1">Uncharacterized protein</fullName>
    </submittedName>
</protein>
<proteinExistence type="predicted"/>